<dbReference type="HOGENOM" id="CLU_1821561_0_0_9"/>
<reference evidence="1 2" key="2">
    <citation type="journal article" date="1995" name="Appl. Microbiol. Biotechnol.">
        <title>Purification and properties of an alkaline protease from alkalophilic Bacillus sp. KSM-K16.</title>
        <authorList>
            <person name="Kobayashi T."/>
            <person name="Hakamada Y."/>
            <person name="Adachi S."/>
            <person name="Hitomi J."/>
            <person name="Yoshimatsu T."/>
            <person name="Koike K."/>
            <person name="Kawai S."/>
            <person name="Ito S."/>
        </authorList>
    </citation>
    <scope>NUCLEOTIDE SEQUENCE [LARGE SCALE GENOMIC DNA]</scope>
    <source>
        <strain evidence="1 2">KSM-K16</strain>
    </source>
</reference>
<name>Q5WIB3_SHOC1</name>
<evidence type="ECO:0000313" key="2">
    <source>
        <dbReference type="Proteomes" id="UP000001168"/>
    </source>
</evidence>
<evidence type="ECO:0000313" key="1">
    <source>
        <dbReference type="EMBL" id="BAD63892.1"/>
    </source>
</evidence>
<keyword evidence="2" id="KW-1185">Reference proteome</keyword>
<dbReference type="AlphaFoldDB" id="Q5WIB3"/>
<reference evidence="1 2" key="5">
    <citation type="journal article" date="2007" name="Extremophiles">
        <title>Intragenomic diversity of the V1 regions of 16S rRNA genes in high-alkaline protease-producing Bacillus clausii spp.</title>
        <authorList>
            <person name="Kageyama Y."/>
            <person name="Takaki Y."/>
            <person name="Shimamura S."/>
            <person name="Nishi S."/>
            <person name="Nogi Y."/>
            <person name="Uchimura K."/>
            <person name="Kobayashi T."/>
            <person name="Hitomi J."/>
            <person name="Ozaki K."/>
            <person name="Kawai S."/>
            <person name="Ito S."/>
            <person name="Horikoshi K."/>
        </authorList>
    </citation>
    <scope>NUCLEOTIDE SEQUENCE [LARGE SCALE GENOMIC DNA]</scope>
    <source>
        <strain evidence="1 2">KSM-K16</strain>
    </source>
</reference>
<protein>
    <submittedName>
        <fullName evidence="1">Uncharacterized protein</fullName>
    </submittedName>
</protein>
<dbReference type="Proteomes" id="UP000001168">
    <property type="component" value="Chromosome"/>
</dbReference>
<dbReference type="KEGG" id="bcl:ABC1354"/>
<gene>
    <name evidence="1" type="ordered locus">ABC1354</name>
</gene>
<accession>Q5WIB3</accession>
<dbReference type="EMBL" id="AP006627">
    <property type="protein sequence ID" value="BAD63892.1"/>
    <property type="molecule type" value="Genomic_DNA"/>
</dbReference>
<dbReference type="STRING" id="66692.ABC1354"/>
<sequence>MGKEKNPQYKKAFSSSEQIVYLIKRLCFGRVIFLSVELMYRRSAMNRNVTAYTILFAIHRHLVTKHRVPPHISDSYRLTISHILPFYDHNPQLANQLQRSIPIRNKVCHFKLVTSQDLILLKSICRSLKINTTARYAGHRI</sequence>
<reference evidence="2" key="4">
    <citation type="submission" date="2003-10" db="EMBL/GenBank/DDBJ databases">
        <title>The complete genome sequence of the alkaliphilic Bacillus clausii KSM-K16.</title>
        <authorList>
            <person name="Takaki Y."/>
            <person name="Kageyama Y."/>
            <person name="Shimamura S."/>
            <person name="Suzuki H."/>
            <person name="Nishi S."/>
            <person name="Hatada Y."/>
            <person name="Kawai S."/>
            <person name="Ito S."/>
            <person name="Horikoshi K."/>
        </authorList>
    </citation>
    <scope>NUCLEOTIDE SEQUENCE [LARGE SCALE GENOMIC DNA]</scope>
    <source>
        <strain evidence="2">KSM-K16</strain>
    </source>
</reference>
<reference evidence="1 2" key="1">
    <citation type="journal article" date="1994" name="J. Ferment. Bioeng.">
        <title>Molecular cloning and nucleotide sequence of the gene for an alkaline protease from the alkalophilic Bacillus sp. KSM-K16.</title>
        <authorList>
            <person name="Hakamada Y."/>
            <person name="Kobayashi T."/>
            <person name="Hitomi J."/>
            <person name="Kawai S."/>
            <person name="Ito S."/>
        </authorList>
    </citation>
    <scope>NUCLEOTIDE SEQUENCE [LARGE SCALE GENOMIC DNA]</scope>
    <source>
        <strain evidence="1 2">KSM-K16</strain>
    </source>
</reference>
<proteinExistence type="predicted"/>
<organism evidence="1 2">
    <name type="scientific">Shouchella clausii (strain KSM-K16)</name>
    <name type="common">Alkalihalobacillus clausii</name>
    <dbReference type="NCBI Taxonomy" id="66692"/>
    <lineage>
        <taxon>Bacteria</taxon>
        <taxon>Bacillati</taxon>
        <taxon>Bacillota</taxon>
        <taxon>Bacilli</taxon>
        <taxon>Bacillales</taxon>
        <taxon>Bacillaceae</taxon>
        <taxon>Shouchella</taxon>
    </lineage>
</organism>
<reference evidence="1 2" key="3">
    <citation type="journal article" date="1997" name="Protein Eng.">
        <title>High-resolution crystal structure of M-protease: phylogeny aided analysis of the high-alkaline adaptation mechanism.</title>
        <authorList>
            <person name="Shirai T."/>
            <person name="Suzuki A."/>
            <person name="Yamane T."/>
            <person name="Ashida T."/>
            <person name="Kobayashi T."/>
            <person name="Ito S."/>
        </authorList>
    </citation>
    <scope>NUCLEOTIDE SEQUENCE [LARGE SCALE GENOMIC DNA]</scope>
    <source>
        <strain evidence="1 2">KSM-K16</strain>
    </source>
</reference>